<dbReference type="KEGG" id="pfuw:KF707C_42470"/>
<evidence type="ECO:0000313" key="2">
    <source>
        <dbReference type="Proteomes" id="UP000218554"/>
    </source>
</evidence>
<gene>
    <name evidence="1" type="ORF">KF707C_42470</name>
</gene>
<keyword evidence="2" id="KW-1185">Reference proteome</keyword>
<evidence type="ECO:0000313" key="1">
    <source>
        <dbReference type="EMBL" id="BAU75935.1"/>
    </source>
</evidence>
<organism evidence="1 2">
    <name type="scientific">Metapseudomonas furukawaii</name>
    <name type="common">Pseudomonas furukawaii</name>
    <dbReference type="NCBI Taxonomy" id="1149133"/>
    <lineage>
        <taxon>Bacteria</taxon>
        <taxon>Pseudomonadati</taxon>
        <taxon>Pseudomonadota</taxon>
        <taxon>Gammaproteobacteria</taxon>
        <taxon>Pseudomonadales</taxon>
        <taxon>Pseudomonadaceae</taxon>
        <taxon>Metapseudomonas</taxon>
    </lineage>
</organism>
<accession>A0AAD1C355</accession>
<dbReference type="EMBL" id="AP014862">
    <property type="protein sequence ID" value="BAU75935.1"/>
    <property type="molecule type" value="Genomic_DNA"/>
</dbReference>
<dbReference type="AlphaFoldDB" id="A0AAD1C355"/>
<reference evidence="1 2" key="2">
    <citation type="journal article" date="2017" name="Int. J. Syst. Evol. Microbiol.">
        <title>Pseudomonas furukawaii sp. nov., a polychlorinated biphenyl-degrading bacterium isolated from biphenyl-contaminated soil in Japan.</title>
        <authorList>
            <person name="Kimura N."/>
            <person name="Watanabe T."/>
            <person name="Suenaga H."/>
            <person name="Fujihara H."/>
            <person name="Futagami T."/>
            <person name="Goto M."/>
            <person name="Hanada S."/>
            <person name="Hirose J."/>
        </authorList>
    </citation>
    <scope>NUCLEOTIDE SEQUENCE [LARGE SCALE GENOMIC DNA]</scope>
    <source>
        <strain evidence="2">DSM 10086 / NBRC 110670 / KF707</strain>
    </source>
</reference>
<dbReference type="Proteomes" id="UP000218554">
    <property type="component" value="Chromosome"/>
</dbReference>
<proteinExistence type="predicted"/>
<protein>
    <submittedName>
        <fullName evidence="1">Uncharacterized protein</fullName>
    </submittedName>
</protein>
<sequence>MNRAMQTLPSGIALRPFGELPDLDLDFADLDRPRLVTDLLARCAADAEFWWAQPVAVRSAALLRLVAITDGIQALSFTARCPTCAEAFEFELQLAALVAVAGEREPIRVSLGQDTDVVLRRPTGDDLRRWRSAHPATRAEARRLMLDSLLLEGRVRPEDEARLSSAVAASDPLVALSVACDCPACGDASEVPVDLDDTALARLAARQGALLREVHCLASRYGWSEAQVMALPPARRARYLALIEAS</sequence>
<reference evidence="2" key="1">
    <citation type="submission" date="2015-05" db="EMBL/GenBank/DDBJ databases">
        <title>Draft genome sequencing of a biphenyl-degrading bacterium, Pseudomonas balearica KF707 (=NBRC110670).</title>
        <authorList>
            <person name="Kimura N."/>
            <person name="Hirose J."/>
            <person name="Watanabe T."/>
            <person name="Suenaga H."/>
            <person name="Fujihara H."/>
            <person name="Noguchi M."/>
            <person name="Hashimoto M."/>
            <person name="Shimodaira J."/>
            <person name="Tsuchikane K."/>
            <person name="Hosoyama A."/>
            <person name="Yamazoe A."/>
            <person name="Fujita N."/>
            <person name="Furukawa K."/>
        </authorList>
    </citation>
    <scope>NUCLEOTIDE SEQUENCE [LARGE SCALE GENOMIC DNA]</scope>
    <source>
        <strain evidence="2">DSM 10086 / NBRC 110670 / KF707</strain>
    </source>
</reference>
<name>A0AAD1C355_METFU</name>